<evidence type="ECO:0000313" key="5">
    <source>
        <dbReference type="EMBL" id="MBB4279659.1"/>
    </source>
</evidence>
<dbReference type="InterPro" id="IPR007833">
    <property type="entry name" value="Capsule_polysaccharide_synth"/>
</dbReference>
<dbReference type="GO" id="GO:0016757">
    <property type="term" value="F:glycosyltransferase activity"/>
    <property type="evidence" value="ECO:0007669"/>
    <property type="project" value="UniProtKB-KW"/>
</dbReference>
<dbReference type="PANTHER" id="PTHR13778:SF47">
    <property type="entry name" value="LIPOPOLYSACCHARIDE 1,3-GALACTOSYLTRANSFERASE"/>
    <property type="match status" value="1"/>
</dbReference>
<comment type="caution">
    <text evidence="5">The sequence shown here is derived from an EMBL/GenBank/DDBJ whole genome shotgun (WGS) entry which is preliminary data.</text>
</comment>
<dbReference type="PANTHER" id="PTHR13778">
    <property type="entry name" value="GLYCOSYLTRANSFERASE 8 DOMAIN-CONTAINING PROTEIN"/>
    <property type="match status" value="1"/>
</dbReference>
<reference evidence="5 6" key="1">
    <citation type="submission" date="2020-08" db="EMBL/GenBank/DDBJ databases">
        <title>Genomic Encyclopedia of Type Strains, Phase IV (KMG-V): Genome sequencing to study the core and pangenomes of soil and plant-associated prokaryotes.</title>
        <authorList>
            <person name="Whitman W."/>
        </authorList>
    </citation>
    <scope>NUCLEOTIDE SEQUENCE [LARGE SCALE GENOMIC DNA]</scope>
    <source>
        <strain evidence="5 6">SEMIA 402</strain>
    </source>
</reference>
<dbReference type="GO" id="GO:0046872">
    <property type="term" value="F:metal ion binding"/>
    <property type="evidence" value="ECO:0007669"/>
    <property type="project" value="UniProtKB-KW"/>
</dbReference>
<proteinExistence type="predicted"/>
<evidence type="ECO:0000256" key="4">
    <source>
        <dbReference type="SAM" id="MobiDB-lite"/>
    </source>
</evidence>
<sequence length="698" mass="79672">MSQLPINLVFASDNNFLKYTATTLLSVLQTMKTCRALSVYIMTDRPLGSAGLEKLERLKKVRAFELSNVIVDATQFQNIRTTPGISLATYYRLRMHEVLPAEVVRALYLDSDIIVRTCISALYDTNMNGALFAGVQDSLSYPYSRKFGFEREALHINAGVTVLDVAAIRQANFSQRVDDYLAKHRYLVTLGDQQIINCAFNEEITYVPATWNVHGSMFDEEWRRNNIGRNNSFTHSEIDAAVKDPAIIHYTYKRKPWMSVEHPRSMDWWRTAVQTPFFTESDIPASTPARKQEGVKKPSSPTKQAYGYLKSIVELRQTRLKIDCMAKQATSNTGISYHLLVDQSGRLLSEIGKMHEKEEFDASAFVKTLPEFSRFFTNGEPKDIDGGFHENLKTILRTPNIRRTLTLSQTDFILILVQRLRQELFWNALNAARYYQKKVIFAETTFFGAFATYFNDRAPPMMRKSFGYIFDDMGYYFDARSPSRLEQYLNSDRSTLSNNQIERAKRLIATIIQHGLTKYNFASSQPQNVDFPKNSVLVVDQKRGDASIEFAAADPETFDYMIQCALSENPEATVFLKPHPDNVDNAEPPIDKRVKILPAGCRLTEALDHCGRVYVVSSQAGFEAILRGKRTEVFGLPFYAGWGLTNDRQKLPRRQRSLTVEELFHAACIKHSVYINPQSGELIEIEDAFDMIRRLTSN</sequence>
<dbReference type="EMBL" id="JACIGM010000036">
    <property type="protein sequence ID" value="MBB4279659.1"/>
    <property type="molecule type" value="Genomic_DNA"/>
</dbReference>
<accession>A0A7W6RVZ4</accession>
<feature type="region of interest" description="Disordered" evidence="4">
    <location>
        <begin position="282"/>
        <end position="302"/>
    </location>
</feature>
<gene>
    <name evidence="5" type="ORF">GGE12_007478</name>
</gene>
<dbReference type="RefSeq" id="WP_183931316.1">
    <property type="nucleotide sequence ID" value="NZ_JACIGM010000036.1"/>
</dbReference>
<dbReference type="Gene3D" id="3.90.550.10">
    <property type="entry name" value="Spore Coat Polysaccharide Biosynthesis Protein SpsA, Chain A"/>
    <property type="match status" value="1"/>
</dbReference>
<dbReference type="InterPro" id="IPR029044">
    <property type="entry name" value="Nucleotide-diphossugar_trans"/>
</dbReference>
<evidence type="ECO:0000313" key="6">
    <source>
        <dbReference type="Proteomes" id="UP000533641"/>
    </source>
</evidence>
<dbReference type="AlphaFoldDB" id="A0A7W6RVZ4"/>
<evidence type="ECO:0000256" key="1">
    <source>
        <dbReference type="ARBA" id="ARBA00022676"/>
    </source>
</evidence>
<dbReference type="SUPFAM" id="SSF53448">
    <property type="entry name" value="Nucleotide-diphospho-sugar transferases"/>
    <property type="match status" value="1"/>
</dbReference>
<dbReference type="InterPro" id="IPR002495">
    <property type="entry name" value="Glyco_trans_8"/>
</dbReference>
<dbReference type="GO" id="GO:0015774">
    <property type="term" value="P:polysaccharide transport"/>
    <property type="evidence" value="ECO:0007669"/>
    <property type="project" value="InterPro"/>
</dbReference>
<protein>
    <submittedName>
        <fullName evidence="5">Capsular polysaccharide export protein</fullName>
    </submittedName>
</protein>
<keyword evidence="1" id="KW-0328">Glycosyltransferase</keyword>
<dbReference type="InterPro" id="IPR050748">
    <property type="entry name" value="Glycosyltrans_8_dom-fam"/>
</dbReference>
<dbReference type="Pfam" id="PF01501">
    <property type="entry name" value="Glyco_transf_8"/>
    <property type="match status" value="1"/>
</dbReference>
<evidence type="ECO:0000256" key="2">
    <source>
        <dbReference type="ARBA" id="ARBA00022679"/>
    </source>
</evidence>
<evidence type="ECO:0000256" key="3">
    <source>
        <dbReference type="ARBA" id="ARBA00022723"/>
    </source>
</evidence>
<keyword evidence="3" id="KW-0479">Metal-binding</keyword>
<name>A0A7W6RVZ4_9HYPH</name>
<dbReference type="Proteomes" id="UP000533641">
    <property type="component" value="Unassembled WGS sequence"/>
</dbReference>
<dbReference type="Pfam" id="PF05159">
    <property type="entry name" value="Capsule_synth"/>
    <property type="match status" value="1"/>
</dbReference>
<organism evidence="5 6">
    <name type="scientific">Rhizobium mongolense</name>
    <dbReference type="NCBI Taxonomy" id="57676"/>
    <lineage>
        <taxon>Bacteria</taxon>
        <taxon>Pseudomonadati</taxon>
        <taxon>Pseudomonadota</taxon>
        <taxon>Alphaproteobacteria</taxon>
        <taxon>Hyphomicrobiales</taxon>
        <taxon>Rhizobiaceae</taxon>
        <taxon>Rhizobium/Agrobacterium group</taxon>
        <taxon>Rhizobium</taxon>
    </lineage>
</organism>
<keyword evidence="2" id="KW-0808">Transferase</keyword>
<dbReference type="GO" id="GO:0000271">
    <property type="term" value="P:polysaccharide biosynthetic process"/>
    <property type="evidence" value="ECO:0007669"/>
    <property type="project" value="InterPro"/>
</dbReference>
<dbReference type="CDD" id="cd04194">
    <property type="entry name" value="GT8_A4GalT_like"/>
    <property type="match status" value="1"/>
</dbReference>